<keyword evidence="2" id="KW-0413">Isomerase</keyword>
<dbReference type="Proteomes" id="UP001595897">
    <property type="component" value="Unassembled WGS sequence"/>
</dbReference>
<accession>A0ABV9LVQ5</accession>
<evidence type="ECO:0000313" key="2">
    <source>
        <dbReference type="EMBL" id="MFC4700365.1"/>
    </source>
</evidence>
<evidence type="ECO:0000259" key="1">
    <source>
        <dbReference type="Pfam" id="PF16036"/>
    </source>
</evidence>
<proteinExistence type="predicted"/>
<comment type="caution">
    <text evidence="2">The sequence shown here is derived from an EMBL/GenBank/DDBJ whole genome shotgun (WGS) entry which is preliminary data.</text>
</comment>
<dbReference type="Pfam" id="PF16036">
    <property type="entry name" value="Chalcone_3"/>
    <property type="match status" value="1"/>
</dbReference>
<protein>
    <submittedName>
        <fullName evidence="2">Chalcone isomerase family protein</fullName>
    </submittedName>
</protein>
<evidence type="ECO:0000313" key="3">
    <source>
        <dbReference type="Proteomes" id="UP001595897"/>
    </source>
</evidence>
<feature type="domain" description="Chalcone isomerase" evidence="1">
    <location>
        <begin position="67"/>
        <end position="171"/>
    </location>
</feature>
<keyword evidence="3" id="KW-1185">Reference proteome</keyword>
<dbReference type="EMBL" id="JBHSGU010000002">
    <property type="protein sequence ID" value="MFC4700365.1"/>
    <property type="molecule type" value="Genomic_DNA"/>
</dbReference>
<dbReference type="RefSeq" id="WP_382407719.1">
    <property type="nucleotide sequence ID" value="NZ_JBHSGU010000002.1"/>
</dbReference>
<dbReference type="InterPro" id="IPR016087">
    <property type="entry name" value="Chalcone_isomerase"/>
</dbReference>
<dbReference type="GO" id="GO:0016853">
    <property type="term" value="F:isomerase activity"/>
    <property type="evidence" value="ECO:0007669"/>
    <property type="project" value="UniProtKB-KW"/>
</dbReference>
<gene>
    <name evidence="2" type="ORF">ACFO4O_09370</name>
</gene>
<sequence>MQAVSVLISILLTVGSVVFSNSAYAVSNYIENPKPVGEARLEIMFWDIYDAKLIAPNGDFHPEKPFALALTYLREFEGKNIASRSIDEMRDQGMKDEVKLAKWFEKMQQVFPNVDEGQTLTGIVDDKQHSHFYFNDNKMGTIEDPEFTKWFFNIWLSEDTSQPKLRQKLLGSVN</sequence>
<reference evidence="3" key="1">
    <citation type="journal article" date="2019" name="Int. J. Syst. Evol. Microbiol.">
        <title>The Global Catalogue of Microorganisms (GCM) 10K type strain sequencing project: providing services to taxonomists for standard genome sequencing and annotation.</title>
        <authorList>
            <consortium name="The Broad Institute Genomics Platform"/>
            <consortium name="The Broad Institute Genome Sequencing Center for Infectious Disease"/>
            <person name="Wu L."/>
            <person name="Ma J."/>
        </authorList>
    </citation>
    <scope>NUCLEOTIDE SEQUENCE [LARGE SCALE GENOMIC DNA]</scope>
    <source>
        <strain evidence="3">KACC 12507</strain>
    </source>
</reference>
<name>A0ABV9LVQ5_9ALTE</name>
<organism evidence="2 3">
    <name type="scientific">Glaciecola siphonariae</name>
    <dbReference type="NCBI Taxonomy" id="521012"/>
    <lineage>
        <taxon>Bacteria</taxon>
        <taxon>Pseudomonadati</taxon>
        <taxon>Pseudomonadota</taxon>
        <taxon>Gammaproteobacteria</taxon>
        <taxon>Alteromonadales</taxon>
        <taxon>Alteromonadaceae</taxon>
        <taxon>Glaciecola</taxon>
    </lineage>
</organism>